<dbReference type="PANTHER" id="PTHR37038">
    <property type="entry name" value="TRANSCRIPTIONAL REGULATOR-RELATED"/>
    <property type="match status" value="1"/>
</dbReference>
<dbReference type="EMBL" id="AZCN01000071">
    <property type="protein sequence ID" value="KRK14669.1"/>
    <property type="molecule type" value="Genomic_DNA"/>
</dbReference>
<dbReference type="InterPro" id="IPR010982">
    <property type="entry name" value="Lambda_DNA-bd_dom_sf"/>
</dbReference>
<dbReference type="AlphaFoldDB" id="A0A0R1EYP9"/>
<accession>A0A0R1EYP9</accession>
<dbReference type="GO" id="GO:0003677">
    <property type="term" value="F:DNA binding"/>
    <property type="evidence" value="ECO:0007669"/>
    <property type="project" value="InterPro"/>
</dbReference>
<evidence type="ECO:0000313" key="2">
    <source>
        <dbReference type="EMBL" id="KRK14669.1"/>
    </source>
</evidence>
<dbReference type="InterPro" id="IPR011990">
    <property type="entry name" value="TPR-like_helical_dom_sf"/>
</dbReference>
<dbReference type="CDD" id="cd00093">
    <property type="entry name" value="HTH_XRE"/>
    <property type="match status" value="1"/>
</dbReference>
<dbReference type="Gene3D" id="1.25.40.10">
    <property type="entry name" value="Tetratricopeptide repeat domain"/>
    <property type="match status" value="1"/>
</dbReference>
<feature type="domain" description="HTH cro/C1-type" evidence="1">
    <location>
        <begin position="9"/>
        <end position="62"/>
    </location>
</feature>
<dbReference type="Proteomes" id="UP000051181">
    <property type="component" value="Unassembled WGS sequence"/>
</dbReference>
<dbReference type="GeneID" id="65917433"/>
<reference evidence="2 3" key="1">
    <citation type="journal article" date="2015" name="Genome Announc.">
        <title>Expanding the biotechnology potential of lactobacilli through comparative genomics of 213 strains and associated genera.</title>
        <authorList>
            <person name="Sun Z."/>
            <person name="Harris H.M."/>
            <person name="McCann A."/>
            <person name="Guo C."/>
            <person name="Argimon S."/>
            <person name="Zhang W."/>
            <person name="Yang X."/>
            <person name="Jeffery I.B."/>
            <person name="Cooney J.C."/>
            <person name="Kagawa T.F."/>
            <person name="Liu W."/>
            <person name="Song Y."/>
            <person name="Salvetti E."/>
            <person name="Wrobel A."/>
            <person name="Rasinkangas P."/>
            <person name="Parkhill J."/>
            <person name="Rea M.C."/>
            <person name="O'Sullivan O."/>
            <person name="Ritari J."/>
            <person name="Douillard F.P."/>
            <person name="Paul Ross R."/>
            <person name="Yang R."/>
            <person name="Briner A.E."/>
            <person name="Felis G.E."/>
            <person name="de Vos W.M."/>
            <person name="Barrangou R."/>
            <person name="Klaenhammer T.R."/>
            <person name="Caufield P.W."/>
            <person name="Cui Y."/>
            <person name="Zhang H."/>
            <person name="O'Toole P.W."/>
        </authorList>
    </citation>
    <scope>NUCLEOTIDE SEQUENCE [LARGE SCALE GENOMIC DNA]</scope>
    <source>
        <strain evidence="2 3">DSM 20001</strain>
    </source>
</reference>
<dbReference type="PATRIC" id="fig|913848.6.peg.2282"/>
<evidence type="ECO:0000259" key="1">
    <source>
        <dbReference type="PROSITE" id="PS50943"/>
    </source>
</evidence>
<evidence type="ECO:0000313" key="3">
    <source>
        <dbReference type="Proteomes" id="UP000051181"/>
    </source>
</evidence>
<comment type="caution">
    <text evidence="2">The sequence shown here is derived from an EMBL/GenBank/DDBJ whole genome shotgun (WGS) entry which is preliminary data.</text>
</comment>
<dbReference type="SMART" id="SM00530">
    <property type="entry name" value="HTH_XRE"/>
    <property type="match status" value="1"/>
</dbReference>
<organism evidence="2 3">
    <name type="scientific">Loigolactobacillus coryniformis subsp. coryniformis KCTC 3167 = DSM 20001</name>
    <dbReference type="NCBI Taxonomy" id="913848"/>
    <lineage>
        <taxon>Bacteria</taxon>
        <taxon>Bacillati</taxon>
        <taxon>Bacillota</taxon>
        <taxon>Bacilli</taxon>
        <taxon>Lactobacillales</taxon>
        <taxon>Lactobacillaceae</taxon>
        <taxon>Loigolactobacillus</taxon>
    </lineage>
</organism>
<dbReference type="Pfam" id="PF01381">
    <property type="entry name" value="HTH_3"/>
    <property type="match status" value="1"/>
</dbReference>
<gene>
    <name evidence="2" type="ORF">FD22_GL002236</name>
</gene>
<protein>
    <submittedName>
        <fullName evidence="2">XRE family transcriptional regulator</fullName>
    </submittedName>
</protein>
<dbReference type="SUPFAM" id="SSF47413">
    <property type="entry name" value="lambda repressor-like DNA-binding domains"/>
    <property type="match status" value="1"/>
</dbReference>
<dbReference type="InterPro" id="IPR001387">
    <property type="entry name" value="Cro/C1-type_HTH"/>
</dbReference>
<name>A0A0R1EYP9_9LACO</name>
<proteinExistence type="predicted"/>
<sequence>MAASIGALLKQTRQAQHLAQKTVAAGICSQPMLSAIEHDKYRPNAQLLISLCQRLGISLTEISLAHNFAVSQLPNLNARLAELCNQHCYQALADFLQSEAVLANISSVEQTQAYYYYLAVATLQVSADLTETQRLLHLSLASTGTTNTTLARLARISLGLIAAKLKAPRRTEHAIDQAMHNLAAIPYTENQNILFYLVALSYFYLQQYTLSLEWVARGIKFTTAHDSHYMLANFYHLLAQTAQIEEKADLALVAQQREQIFAELFQEKTYDQF</sequence>
<dbReference type="InterPro" id="IPR053163">
    <property type="entry name" value="HTH-type_regulator_Rgg"/>
</dbReference>
<dbReference type="eggNOG" id="COG1396">
    <property type="taxonomic scope" value="Bacteria"/>
</dbReference>
<dbReference type="RefSeq" id="WP_010010943.1">
    <property type="nucleotide sequence ID" value="NZ_AZCN01000071.1"/>
</dbReference>
<dbReference type="PROSITE" id="PS50943">
    <property type="entry name" value="HTH_CROC1"/>
    <property type="match status" value="1"/>
</dbReference>